<evidence type="ECO:0000313" key="2">
    <source>
        <dbReference type="EMBL" id="JAW15118.1"/>
    </source>
</evidence>
<keyword evidence="1" id="KW-0812">Transmembrane</keyword>
<organism evidence="2">
    <name type="scientific">Panstrongylus lignarius</name>
    <dbReference type="NCBI Taxonomy" id="156445"/>
    <lineage>
        <taxon>Eukaryota</taxon>
        <taxon>Metazoa</taxon>
        <taxon>Ecdysozoa</taxon>
        <taxon>Arthropoda</taxon>
        <taxon>Hexapoda</taxon>
        <taxon>Insecta</taxon>
        <taxon>Pterygota</taxon>
        <taxon>Neoptera</taxon>
        <taxon>Paraneoptera</taxon>
        <taxon>Hemiptera</taxon>
        <taxon>Heteroptera</taxon>
        <taxon>Panheteroptera</taxon>
        <taxon>Cimicomorpha</taxon>
        <taxon>Reduviidae</taxon>
        <taxon>Triatominae</taxon>
        <taxon>Panstrongylus</taxon>
    </lineage>
</organism>
<keyword evidence="1" id="KW-0472">Membrane</keyword>
<name>A0A224XYL7_9HEMI</name>
<accession>A0A224XYL7</accession>
<dbReference type="EMBL" id="GFTR01001308">
    <property type="protein sequence ID" value="JAW15118.1"/>
    <property type="molecule type" value="Transcribed_RNA"/>
</dbReference>
<dbReference type="AlphaFoldDB" id="A0A224XYL7"/>
<sequence length="92" mass="9521">MGLLSGISVGKVFVVGILLGSTGVAVGEGIVLEARLGLCNGGRMVLVDNLDEYNDSVSLSLNFPSNKRSFCSVFFSTGLDVLIVRGAANTIV</sequence>
<evidence type="ECO:0000256" key="1">
    <source>
        <dbReference type="SAM" id="Phobius"/>
    </source>
</evidence>
<protein>
    <submittedName>
        <fullName evidence="2">Putative secreted protein</fullName>
    </submittedName>
</protein>
<reference evidence="2" key="1">
    <citation type="journal article" date="2018" name="PLoS Negl. Trop. Dis.">
        <title>An insight into the salivary gland and fat body transcriptome of Panstrongylus lignarius (Hemiptera: Heteroptera), the main vector of Chagas disease in Peru.</title>
        <authorList>
            <person name="Nevoa J.C."/>
            <person name="Mendes M.T."/>
            <person name="da Silva M.V."/>
            <person name="Soares S.C."/>
            <person name="Oliveira C.J.F."/>
            <person name="Ribeiro J.M.C."/>
        </authorList>
    </citation>
    <scope>NUCLEOTIDE SEQUENCE</scope>
</reference>
<feature type="transmembrane region" description="Helical" evidence="1">
    <location>
        <begin position="12"/>
        <end position="34"/>
    </location>
</feature>
<proteinExistence type="predicted"/>
<keyword evidence="1" id="KW-1133">Transmembrane helix</keyword>